<evidence type="ECO:0000259" key="6">
    <source>
        <dbReference type="Pfam" id="PF19584"/>
    </source>
</evidence>
<dbReference type="InterPro" id="IPR006461">
    <property type="entry name" value="PLAC_motif_containing"/>
</dbReference>
<evidence type="ECO:0000256" key="4">
    <source>
        <dbReference type="ARBA" id="ARBA00023136"/>
    </source>
</evidence>
<dbReference type="Pfam" id="PF04749">
    <property type="entry name" value="PLAC8"/>
    <property type="match status" value="1"/>
</dbReference>
<dbReference type="NCBIfam" id="TIGR01571">
    <property type="entry name" value="A_thal_Cys_rich"/>
    <property type="match status" value="1"/>
</dbReference>
<accession>A0A6I9TQM4</accession>
<dbReference type="AlphaFoldDB" id="A0A6I9TQM4"/>
<dbReference type="Proteomes" id="UP000504604">
    <property type="component" value="Linkage group LG7"/>
</dbReference>
<feature type="domain" description="MCAfunc" evidence="6">
    <location>
        <begin position="24"/>
        <end position="164"/>
    </location>
</feature>
<organism evidence="7 8">
    <name type="scientific">Sesamum indicum</name>
    <name type="common">Oriental sesame</name>
    <name type="synonym">Sesamum orientale</name>
    <dbReference type="NCBI Taxonomy" id="4182"/>
    <lineage>
        <taxon>Eukaryota</taxon>
        <taxon>Viridiplantae</taxon>
        <taxon>Streptophyta</taxon>
        <taxon>Embryophyta</taxon>
        <taxon>Tracheophyta</taxon>
        <taxon>Spermatophyta</taxon>
        <taxon>Magnoliopsida</taxon>
        <taxon>eudicotyledons</taxon>
        <taxon>Gunneridae</taxon>
        <taxon>Pentapetalae</taxon>
        <taxon>asterids</taxon>
        <taxon>lamiids</taxon>
        <taxon>Lamiales</taxon>
        <taxon>Pedaliaceae</taxon>
        <taxon>Sesamum</taxon>
    </lineage>
</organism>
<dbReference type="GO" id="GO:0016020">
    <property type="term" value="C:membrane"/>
    <property type="evidence" value="ECO:0007669"/>
    <property type="project" value="UniProtKB-SubCell"/>
</dbReference>
<name>A0A6I9TQM4_SESIN</name>
<dbReference type="PANTHER" id="PTHR46604:SF3">
    <property type="entry name" value="PROTEIN MID1-COMPLEMENTING ACTIVITY 1"/>
    <property type="match status" value="1"/>
</dbReference>
<dbReference type="KEGG" id="sind:105165988"/>
<keyword evidence="3" id="KW-1133">Transmembrane helix</keyword>
<dbReference type="PANTHER" id="PTHR46604">
    <property type="entry name" value="PROTEIN MID1-COMPLEMENTING ACTIVITY 1"/>
    <property type="match status" value="1"/>
</dbReference>
<dbReference type="GO" id="GO:0007166">
    <property type="term" value="P:cell surface receptor signaling pathway"/>
    <property type="evidence" value="ECO:0007669"/>
    <property type="project" value="InterPro"/>
</dbReference>
<keyword evidence="7" id="KW-1185">Reference proteome</keyword>
<dbReference type="GO" id="GO:0005262">
    <property type="term" value="F:calcium channel activity"/>
    <property type="evidence" value="ECO:0007669"/>
    <property type="project" value="UniProtKB-ARBA"/>
</dbReference>
<dbReference type="OrthoDB" id="1045822at2759"/>
<feature type="region of interest" description="Disordered" evidence="5">
    <location>
        <begin position="228"/>
        <end position="253"/>
    </location>
</feature>
<dbReference type="Gene3D" id="1.20.930.20">
    <property type="entry name" value="Adaptor protein Cbl, N-terminal domain"/>
    <property type="match status" value="1"/>
</dbReference>
<protein>
    <submittedName>
        <fullName evidence="8">Protein MID1-COMPLEMENTING ACTIVITY 1</fullName>
    </submittedName>
</protein>
<reference evidence="8" key="1">
    <citation type="submission" date="2025-08" db="UniProtKB">
        <authorList>
            <consortium name="RefSeq"/>
        </authorList>
    </citation>
    <scope>IDENTIFICATION</scope>
</reference>
<dbReference type="InterPro" id="IPR045766">
    <property type="entry name" value="MCAfunc"/>
</dbReference>
<evidence type="ECO:0000256" key="2">
    <source>
        <dbReference type="ARBA" id="ARBA00022692"/>
    </source>
</evidence>
<keyword evidence="4" id="KW-0472">Membrane</keyword>
<evidence type="ECO:0000313" key="7">
    <source>
        <dbReference type="Proteomes" id="UP000504604"/>
    </source>
</evidence>
<evidence type="ECO:0000256" key="3">
    <source>
        <dbReference type="ARBA" id="ARBA00022989"/>
    </source>
</evidence>
<comment type="subcellular location">
    <subcellularLocation>
        <location evidence="1">Membrane</location>
        <topology evidence="1">Single-pass membrane protein</topology>
    </subcellularLocation>
</comment>
<evidence type="ECO:0000313" key="8">
    <source>
        <dbReference type="RefSeq" id="XP_011083456.1"/>
    </source>
</evidence>
<dbReference type="GeneID" id="105165988"/>
<dbReference type="CDD" id="cd21037">
    <property type="entry name" value="MLKL_NTD"/>
    <property type="match status" value="1"/>
</dbReference>
<dbReference type="InterPro" id="IPR059179">
    <property type="entry name" value="MLKL-like_MCAfunc"/>
</dbReference>
<gene>
    <name evidence="8" type="primary">LOC105165988</name>
</gene>
<dbReference type="FunFam" id="1.20.930.20:FF:000003">
    <property type="entry name" value="DNA mismatch repair protein MLH1"/>
    <property type="match status" value="1"/>
</dbReference>
<dbReference type="InterPro" id="IPR036537">
    <property type="entry name" value="Adaptor_Cbl_N_dom_sf"/>
</dbReference>
<sequence>MASWEHFGEVANVIQLTGLNAVALIGLIVKAANTARMHRKNCRQFAQHVKMIGNLLEQLKISEMKKYPETREPLEQLEDALRRAYLLVNSCQERSYLYLMAMGWNIVYQFRRAQEEIDRYLRIIPLIALLDNARVKERIEEIERDQREYTLDEDDRKAQAAISQNDTIILKKSISCSYPNLPFEKALQKEHEKLRVELQHSQANMDVSECEVIERLLEVTENAASSAREKESPCKVSQKLEPEKGHFSSEKNPSKVDALMTSREATFSSVHNTGSKGEATWQEDWQADLLGCCSEPYLCIKTFFCPCDTLSKIASAATGEEISPAEACNEIMAYSLIMACCCYTCCVRRKLRRTLNIRGGWFDDFLSHFMCCCCALVQEWREVEIRGGPQKSWITRPPPYQEMEH</sequence>
<dbReference type="Pfam" id="PF19584">
    <property type="entry name" value="MCAfunc"/>
    <property type="match status" value="1"/>
</dbReference>
<evidence type="ECO:0000256" key="5">
    <source>
        <dbReference type="SAM" id="MobiDB-lite"/>
    </source>
</evidence>
<evidence type="ECO:0000256" key="1">
    <source>
        <dbReference type="ARBA" id="ARBA00004167"/>
    </source>
</evidence>
<dbReference type="RefSeq" id="XP_011083456.1">
    <property type="nucleotide sequence ID" value="XM_011085154.2"/>
</dbReference>
<dbReference type="InParanoid" id="A0A6I9TQM4"/>
<keyword evidence="2" id="KW-0812">Transmembrane</keyword>
<proteinExistence type="predicted"/>